<feature type="chain" id="PRO_5016165407" description="N-acetylmuramoyl-L-alanine amidase" evidence="4">
    <location>
        <begin position="25"/>
        <end position="406"/>
    </location>
</feature>
<evidence type="ECO:0000256" key="4">
    <source>
        <dbReference type="SAM" id="SignalP"/>
    </source>
</evidence>
<evidence type="ECO:0000256" key="1">
    <source>
        <dbReference type="ARBA" id="ARBA00001561"/>
    </source>
</evidence>
<dbReference type="InterPro" id="IPR002508">
    <property type="entry name" value="MurNAc-LAA_cat"/>
</dbReference>
<organism evidence="6 7">
    <name type="scientific">Cereibacter sphaeroides</name>
    <name type="common">Rhodobacter sphaeroides</name>
    <dbReference type="NCBI Taxonomy" id="1063"/>
    <lineage>
        <taxon>Bacteria</taxon>
        <taxon>Pseudomonadati</taxon>
        <taxon>Pseudomonadota</taxon>
        <taxon>Alphaproteobacteria</taxon>
        <taxon>Rhodobacterales</taxon>
        <taxon>Paracoccaceae</taxon>
        <taxon>Cereibacter</taxon>
    </lineage>
</organism>
<dbReference type="Gene3D" id="2.60.40.3500">
    <property type="match status" value="1"/>
</dbReference>
<reference evidence="6 7" key="1">
    <citation type="submission" date="2017-08" db="EMBL/GenBank/DDBJ databases">
        <title>Infants hospitalized years apart are colonized by the same room-sourced microbial strains.</title>
        <authorList>
            <person name="Brooks B."/>
            <person name="Olm M.R."/>
            <person name="Firek B.A."/>
            <person name="Baker R."/>
            <person name="Thomas B.C."/>
            <person name="Morowitz M.J."/>
            <person name="Banfield J.F."/>
        </authorList>
    </citation>
    <scope>NUCLEOTIDE SEQUENCE [LARGE SCALE GENOMIC DNA]</scope>
    <source>
        <strain evidence="6">S2_003_000_R2_11</strain>
    </source>
</reference>
<feature type="domain" description="MurNAc-LAA" evidence="5">
    <location>
        <begin position="236"/>
        <end position="391"/>
    </location>
</feature>
<gene>
    <name evidence="6" type="ORF">DI533_01410</name>
</gene>
<evidence type="ECO:0000259" key="5">
    <source>
        <dbReference type="SMART" id="SM00646"/>
    </source>
</evidence>
<comment type="catalytic activity">
    <reaction evidence="1">
        <text>Hydrolyzes the link between N-acetylmuramoyl residues and L-amino acid residues in certain cell-wall glycopeptides.</text>
        <dbReference type="EC" id="3.5.1.28"/>
    </reaction>
</comment>
<evidence type="ECO:0000256" key="2">
    <source>
        <dbReference type="ARBA" id="ARBA00011901"/>
    </source>
</evidence>
<dbReference type="SUPFAM" id="SSF53187">
    <property type="entry name" value="Zn-dependent exopeptidases"/>
    <property type="match status" value="1"/>
</dbReference>
<dbReference type="Pfam" id="PF01520">
    <property type="entry name" value="Amidase_3"/>
    <property type="match status" value="1"/>
</dbReference>
<dbReference type="SMART" id="SM00646">
    <property type="entry name" value="Ami_3"/>
    <property type="match status" value="1"/>
</dbReference>
<dbReference type="InterPro" id="IPR050695">
    <property type="entry name" value="N-acetylmuramoyl_amidase_3"/>
</dbReference>
<keyword evidence="4" id="KW-0732">Signal</keyword>
<comment type="caution">
    <text evidence="6">The sequence shown here is derived from an EMBL/GenBank/DDBJ whole genome shotgun (WGS) entry which is preliminary data.</text>
</comment>
<dbReference type="EMBL" id="QFQS01000001">
    <property type="protein sequence ID" value="PZR00915.1"/>
    <property type="molecule type" value="Genomic_DNA"/>
</dbReference>
<protein>
    <recommendedName>
        <fullName evidence="2">N-acetylmuramoyl-L-alanine amidase</fullName>
        <ecNumber evidence="2">3.5.1.28</ecNumber>
    </recommendedName>
</protein>
<dbReference type="AlphaFoldDB" id="A0A2W5SMQ6"/>
<dbReference type="EC" id="3.5.1.28" evidence="2"/>
<dbReference type="PANTHER" id="PTHR30404">
    <property type="entry name" value="N-ACETYLMURAMOYL-L-ALANINE AMIDASE"/>
    <property type="match status" value="1"/>
</dbReference>
<sequence>MKALATFLLTALLAGYLSFGGASAQDLSALARLDPQASAIRDAGQGMAITLGISRPVPWRVRVLDNPPRLVMDFREVDWTGIRSVAQQSDHLVDLRAGVFRPGWSRLVIEMDAPLLVKSAEMRTGGDAAQLLLQLEPASAEAFAEKAAQPEPPEWALPVAADLPRRDPVAEPGPLVVVLDPGHGGIDPGAERDGTTEAVLMLTFARELKEAFLRAGDATVVLTREDDVFVPLETRISIARAAGATIFLALHADSLAEGEAVGATIYTLADDASDAAAATLAERHNRDDLLSGVDLTGQDDLVASVLMDMARNETTPRTDALADHLVTAMRAGDIRMHRIPRQEARFSVLKSPDIPSVLVELGFLSSSRDLARLTDPAWRARMAQAIVAGVKAWAIQDEAQAQLRRQ</sequence>
<dbReference type="CDD" id="cd02696">
    <property type="entry name" value="MurNAc-LAA"/>
    <property type="match status" value="1"/>
</dbReference>
<keyword evidence="3" id="KW-0378">Hydrolase</keyword>
<evidence type="ECO:0000313" key="7">
    <source>
        <dbReference type="Proteomes" id="UP000248975"/>
    </source>
</evidence>
<dbReference type="Gene3D" id="3.40.630.40">
    <property type="entry name" value="Zn-dependent exopeptidases"/>
    <property type="match status" value="1"/>
</dbReference>
<dbReference type="PANTHER" id="PTHR30404:SF0">
    <property type="entry name" value="N-ACETYLMURAMOYL-L-ALANINE AMIDASE AMIC"/>
    <property type="match status" value="1"/>
</dbReference>
<dbReference type="GO" id="GO:0008745">
    <property type="term" value="F:N-acetylmuramoyl-L-alanine amidase activity"/>
    <property type="evidence" value="ECO:0007669"/>
    <property type="project" value="UniProtKB-EC"/>
</dbReference>
<dbReference type="GO" id="GO:0009253">
    <property type="term" value="P:peptidoglycan catabolic process"/>
    <property type="evidence" value="ECO:0007669"/>
    <property type="project" value="InterPro"/>
</dbReference>
<name>A0A2W5SMQ6_CERSP</name>
<feature type="signal peptide" evidence="4">
    <location>
        <begin position="1"/>
        <end position="24"/>
    </location>
</feature>
<evidence type="ECO:0000256" key="3">
    <source>
        <dbReference type="ARBA" id="ARBA00022801"/>
    </source>
</evidence>
<evidence type="ECO:0000313" key="6">
    <source>
        <dbReference type="EMBL" id="PZR00915.1"/>
    </source>
</evidence>
<dbReference type="Proteomes" id="UP000248975">
    <property type="component" value="Unassembled WGS sequence"/>
</dbReference>
<proteinExistence type="predicted"/>
<dbReference type="GO" id="GO:0030288">
    <property type="term" value="C:outer membrane-bounded periplasmic space"/>
    <property type="evidence" value="ECO:0007669"/>
    <property type="project" value="TreeGrafter"/>
</dbReference>
<accession>A0A2W5SMQ6</accession>